<keyword evidence="2" id="KW-1185">Reference proteome</keyword>
<dbReference type="InParanoid" id="A0A2P5EW47"/>
<evidence type="ECO:0000313" key="1">
    <source>
        <dbReference type="EMBL" id="PON89766.1"/>
    </source>
</evidence>
<accession>A0A2P5EW47</accession>
<sequence length="73" mass="8209">MNGRNNSKVIPHNLIWVFDEHIPSSRKVGDVGRLGSLSKPLVFGIELGCGTPQILRFEQINREKQRKKGGKIL</sequence>
<protein>
    <submittedName>
        <fullName evidence="1">Uncharacterized protein</fullName>
    </submittedName>
</protein>
<gene>
    <name evidence="1" type="ORF">TorRG33x02_144460</name>
</gene>
<reference evidence="2" key="1">
    <citation type="submission" date="2016-06" db="EMBL/GenBank/DDBJ databases">
        <title>Parallel loss of symbiosis genes in relatives of nitrogen-fixing non-legume Parasponia.</title>
        <authorList>
            <person name="Van Velzen R."/>
            <person name="Holmer R."/>
            <person name="Bu F."/>
            <person name="Rutten L."/>
            <person name="Van Zeijl A."/>
            <person name="Liu W."/>
            <person name="Santuari L."/>
            <person name="Cao Q."/>
            <person name="Sharma T."/>
            <person name="Shen D."/>
            <person name="Roswanjaya Y."/>
            <person name="Wardhani T."/>
            <person name="Kalhor M.S."/>
            <person name="Jansen J."/>
            <person name="Van den Hoogen J."/>
            <person name="Gungor B."/>
            <person name="Hartog M."/>
            <person name="Hontelez J."/>
            <person name="Verver J."/>
            <person name="Yang W.-C."/>
            <person name="Schijlen E."/>
            <person name="Repin R."/>
            <person name="Schilthuizen M."/>
            <person name="Schranz E."/>
            <person name="Heidstra R."/>
            <person name="Miyata K."/>
            <person name="Fedorova E."/>
            <person name="Kohlen W."/>
            <person name="Bisseling T."/>
            <person name="Smit S."/>
            <person name="Geurts R."/>
        </authorList>
    </citation>
    <scope>NUCLEOTIDE SEQUENCE [LARGE SCALE GENOMIC DNA]</scope>
    <source>
        <strain evidence="2">cv. RG33-2</strain>
    </source>
</reference>
<name>A0A2P5EW47_TREOI</name>
<feature type="non-terminal residue" evidence="1">
    <location>
        <position position="73"/>
    </location>
</feature>
<comment type="caution">
    <text evidence="1">The sequence shown here is derived from an EMBL/GenBank/DDBJ whole genome shotgun (WGS) entry which is preliminary data.</text>
</comment>
<dbReference type="AlphaFoldDB" id="A0A2P5EW47"/>
<organism evidence="1 2">
    <name type="scientific">Trema orientale</name>
    <name type="common">Charcoal tree</name>
    <name type="synonym">Celtis orientalis</name>
    <dbReference type="NCBI Taxonomy" id="63057"/>
    <lineage>
        <taxon>Eukaryota</taxon>
        <taxon>Viridiplantae</taxon>
        <taxon>Streptophyta</taxon>
        <taxon>Embryophyta</taxon>
        <taxon>Tracheophyta</taxon>
        <taxon>Spermatophyta</taxon>
        <taxon>Magnoliopsida</taxon>
        <taxon>eudicotyledons</taxon>
        <taxon>Gunneridae</taxon>
        <taxon>Pentapetalae</taxon>
        <taxon>rosids</taxon>
        <taxon>fabids</taxon>
        <taxon>Rosales</taxon>
        <taxon>Cannabaceae</taxon>
        <taxon>Trema</taxon>
    </lineage>
</organism>
<evidence type="ECO:0000313" key="2">
    <source>
        <dbReference type="Proteomes" id="UP000237000"/>
    </source>
</evidence>
<dbReference type="Proteomes" id="UP000237000">
    <property type="component" value="Unassembled WGS sequence"/>
</dbReference>
<dbReference type="EMBL" id="JXTC01000090">
    <property type="protein sequence ID" value="PON89766.1"/>
    <property type="molecule type" value="Genomic_DNA"/>
</dbReference>
<proteinExistence type="predicted"/>